<evidence type="ECO:0000256" key="10">
    <source>
        <dbReference type="ARBA" id="ARBA00022840"/>
    </source>
</evidence>
<reference evidence="17 18" key="1">
    <citation type="journal article" date="2019" name="Int. J. Syst. Evol. Microbiol.">
        <title>The Global Catalogue of Microorganisms (GCM) 10K type strain sequencing project: providing services to taxonomists for standard genome sequencing and annotation.</title>
        <authorList>
            <consortium name="The Broad Institute Genomics Platform"/>
            <consortium name="The Broad Institute Genome Sequencing Center for Infectious Disease"/>
            <person name="Wu L."/>
            <person name="Ma J."/>
        </authorList>
    </citation>
    <scope>NUCLEOTIDE SEQUENCE [LARGE SCALE GENOMIC DNA]</scope>
    <source>
        <strain evidence="17 18">JCM 15478</strain>
    </source>
</reference>
<evidence type="ECO:0000256" key="2">
    <source>
        <dbReference type="ARBA" id="ARBA00006219"/>
    </source>
</evidence>
<dbReference type="RefSeq" id="WP_344534437.1">
    <property type="nucleotide sequence ID" value="NZ_BAAAPE010000022.1"/>
</dbReference>
<sequence length="519" mass="54561">MSDSSLPLAAVPSAAAAYDGHGGTALLRSLSPLLAEWLPRQRWFAGKGRPLTGFSPVSAVELLPCGAGGATPGLLHLLVRARQSAAPGTGDDCYQLLLGVREALPPELAPSLLGRPSTGPLRGRAVYEALHDPRLTGLLLERLRAPGRLGPLRFSRDPEAVIPSGLRPRPLTAEQSNSSVIYGSAYILKLFRRVGPGVNPDLELPLALARQGRTAVPAPTAWFEAVTRGPSPDPVTLGVLQPFLPGAADGWQLALRALAARRDFTGAASALGRTTAEAHTGLARALPTSVLGGEQLEHLAAGMAARLDSASAAVPALRPYRPALLDAFRELAERGRDGGGCHAQRVHGDLHLGQALHTADAPAAEEPGGPRASEGSGAPEGSGDAALDAHHDGADGRWTLIDFEGEPARPLAERRADQPVVRDIAGMLRSFDYAACQCPAGPGDAWSQRWAAANRAAYCAGYADACGSDPRDDAVLLRAYETDKAVYEVLYEARNRPSWLSIPLSAIRRLADEKRSPSS</sequence>
<evidence type="ECO:0000259" key="16">
    <source>
        <dbReference type="Pfam" id="PF18085"/>
    </source>
</evidence>
<comment type="pathway">
    <text evidence="1">Glycan biosynthesis; glycogen biosynthesis.</text>
</comment>
<dbReference type="Gene3D" id="3.90.1200.10">
    <property type="match status" value="1"/>
</dbReference>
<evidence type="ECO:0000256" key="11">
    <source>
        <dbReference type="ARBA" id="ARBA00023056"/>
    </source>
</evidence>
<evidence type="ECO:0000256" key="15">
    <source>
        <dbReference type="SAM" id="MobiDB-lite"/>
    </source>
</evidence>
<evidence type="ECO:0000256" key="6">
    <source>
        <dbReference type="ARBA" id="ARBA00022600"/>
    </source>
</evidence>
<evidence type="ECO:0000256" key="5">
    <source>
        <dbReference type="ARBA" id="ARBA00013882"/>
    </source>
</evidence>
<dbReference type="SUPFAM" id="SSF56112">
    <property type="entry name" value="Protein kinase-like (PK-like)"/>
    <property type="match status" value="1"/>
</dbReference>
<dbReference type="Pfam" id="PF18085">
    <property type="entry name" value="Mak_N_cap"/>
    <property type="match status" value="1"/>
</dbReference>
<dbReference type="InterPro" id="IPR011009">
    <property type="entry name" value="Kinase-like_dom_sf"/>
</dbReference>
<feature type="compositionally biased region" description="Low complexity" evidence="15">
    <location>
        <begin position="361"/>
        <end position="386"/>
    </location>
</feature>
<evidence type="ECO:0000313" key="18">
    <source>
        <dbReference type="Proteomes" id="UP001500016"/>
    </source>
</evidence>
<dbReference type="InterPro" id="IPR040999">
    <property type="entry name" value="Mak_N_cap"/>
</dbReference>
<keyword evidence="6" id="KW-0321">Glycogen metabolism</keyword>
<keyword evidence="7" id="KW-0808">Transferase</keyword>
<evidence type="ECO:0000256" key="7">
    <source>
        <dbReference type="ARBA" id="ARBA00022679"/>
    </source>
</evidence>
<keyword evidence="12" id="KW-0119">Carbohydrate metabolism</keyword>
<evidence type="ECO:0000256" key="14">
    <source>
        <dbReference type="ARBA" id="ARBA00049067"/>
    </source>
</evidence>
<evidence type="ECO:0000256" key="9">
    <source>
        <dbReference type="ARBA" id="ARBA00022777"/>
    </source>
</evidence>
<keyword evidence="18" id="KW-1185">Reference proteome</keyword>
<dbReference type="EC" id="2.7.1.175" evidence="4"/>
<organism evidence="17 18">
    <name type="scientific">Streptomyces albiaxialis</name>
    <dbReference type="NCBI Taxonomy" id="329523"/>
    <lineage>
        <taxon>Bacteria</taxon>
        <taxon>Bacillati</taxon>
        <taxon>Actinomycetota</taxon>
        <taxon>Actinomycetes</taxon>
        <taxon>Kitasatosporales</taxon>
        <taxon>Streptomycetaceae</taxon>
        <taxon>Streptomyces</taxon>
    </lineage>
</organism>
<evidence type="ECO:0000313" key="17">
    <source>
        <dbReference type="EMBL" id="GAA2100270.1"/>
    </source>
</evidence>
<accession>A0ABN2WW05</accession>
<comment type="caution">
    <text evidence="17">The sequence shown here is derived from an EMBL/GenBank/DDBJ whole genome shotgun (WGS) entry which is preliminary data.</text>
</comment>
<proteinExistence type="inferred from homology"/>
<keyword evidence="10" id="KW-0067">ATP-binding</keyword>
<dbReference type="Proteomes" id="UP001500016">
    <property type="component" value="Unassembled WGS sequence"/>
</dbReference>
<evidence type="ECO:0000256" key="3">
    <source>
        <dbReference type="ARBA" id="ARBA00011245"/>
    </source>
</evidence>
<comment type="catalytic activity">
    <reaction evidence="14">
        <text>D-maltose + ATP = alpha-maltose 1-phosphate + ADP + H(+)</text>
        <dbReference type="Rhea" id="RHEA:31915"/>
        <dbReference type="ChEBI" id="CHEBI:15378"/>
        <dbReference type="ChEBI" id="CHEBI:17306"/>
        <dbReference type="ChEBI" id="CHEBI:30616"/>
        <dbReference type="ChEBI" id="CHEBI:63576"/>
        <dbReference type="ChEBI" id="CHEBI:456216"/>
        <dbReference type="EC" id="2.7.1.175"/>
    </reaction>
</comment>
<keyword evidence="11" id="KW-0320">Glycogen biosynthesis</keyword>
<keyword evidence="9" id="KW-0418">Kinase</keyword>
<comment type="subunit">
    <text evidence="3">Monomer.</text>
</comment>
<feature type="domain" description="Maltokinase N-terminal cap" evidence="16">
    <location>
        <begin position="37"/>
        <end position="132"/>
    </location>
</feature>
<evidence type="ECO:0000256" key="1">
    <source>
        <dbReference type="ARBA" id="ARBA00004964"/>
    </source>
</evidence>
<comment type="similarity">
    <text evidence="2">Belongs to the aminoglycoside phosphotransferase family.</text>
</comment>
<evidence type="ECO:0000256" key="8">
    <source>
        <dbReference type="ARBA" id="ARBA00022741"/>
    </source>
</evidence>
<evidence type="ECO:0000256" key="13">
    <source>
        <dbReference type="ARBA" id="ARBA00031251"/>
    </source>
</evidence>
<dbReference type="EMBL" id="BAAAPE010000022">
    <property type="protein sequence ID" value="GAA2100270.1"/>
    <property type="molecule type" value="Genomic_DNA"/>
</dbReference>
<protein>
    <recommendedName>
        <fullName evidence="5">Maltokinase</fullName>
        <ecNumber evidence="4">2.7.1.175</ecNumber>
    </recommendedName>
    <alternativeName>
        <fullName evidence="13">Maltose-1-phosphate synthase</fullName>
    </alternativeName>
</protein>
<evidence type="ECO:0000256" key="12">
    <source>
        <dbReference type="ARBA" id="ARBA00023277"/>
    </source>
</evidence>
<evidence type="ECO:0000256" key="4">
    <source>
        <dbReference type="ARBA" id="ARBA00011962"/>
    </source>
</evidence>
<feature type="region of interest" description="Disordered" evidence="15">
    <location>
        <begin position="360"/>
        <end position="391"/>
    </location>
</feature>
<gene>
    <name evidence="17" type="ORF">GCM10009801_72660</name>
</gene>
<keyword evidence="8" id="KW-0547">Nucleotide-binding</keyword>
<name>A0ABN2WW05_9ACTN</name>